<keyword evidence="1" id="KW-0175">Coiled coil</keyword>
<evidence type="ECO:0000313" key="2">
    <source>
        <dbReference type="EMBL" id="KAI9637745.1"/>
    </source>
</evidence>
<feature type="coiled-coil region" evidence="1">
    <location>
        <begin position="98"/>
        <end position="169"/>
    </location>
</feature>
<gene>
    <name evidence="2" type="ORF">MKK02DRAFT_31324</name>
</gene>
<dbReference type="AlphaFoldDB" id="A0AA38HCA8"/>
<comment type="caution">
    <text evidence="2">The sequence shown here is derived from an EMBL/GenBank/DDBJ whole genome shotgun (WGS) entry which is preliminary data.</text>
</comment>
<sequence>MATVATIFPSHPAAMTLVYPTPPTTPTSPTFFHPAKRSASTLSSPIAAKTPTQTFQIQSPAPNYALLRSHHVSAIKYIIAKVRWQQANNSYLPGESAWQEHNAMIKRLEDELKAVEAAQKDLDRFPTFCHAPVAPLETKPYGPQTKEQVEKAQAEAERKDKEMDREIEKQFPFIKQLFIGPRTKQQARNDRQLRKNLKAGDLMDITELLPSENLRAAMAAAGQGEKKAEKRRPYHEVRMEREKAKVKAILEEEEARMAKLPAVEKPARIGPITKEEHMASLPVFGPPTLGEALLPIQREQRHIILNFLRKPWQQYDEEAAPLLERLGRFAVKRLNQDKDKEAKQE</sequence>
<evidence type="ECO:0000256" key="1">
    <source>
        <dbReference type="SAM" id="Coils"/>
    </source>
</evidence>
<protein>
    <submittedName>
        <fullName evidence="2">Uncharacterized protein</fullName>
    </submittedName>
</protein>
<name>A0AA38HCA8_9TREE</name>
<keyword evidence="3" id="KW-1185">Reference proteome</keyword>
<dbReference type="RefSeq" id="XP_052947522.1">
    <property type="nucleotide sequence ID" value="XM_053088259.1"/>
</dbReference>
<evidence type="ECO:0000313" key="3">
    <source>
        <dbReference type="Proteomes" id="UP001164286"/>
    </source>
</evidence>
<dbReference type="Proteomes" id="UP001164286">
    <property type="component" value="Unassembled WGS sequence"/>
</dbReference>
<proteinExistence type="predicted"/>
<dbReference type="GeneID" id="77727464"/>
<accession>A0AA38HCA8</accession>
<reference evidence="2" key="1">
    <citation type="journal article" date="2022" name="G3 (Bethesda)">
        <title>High quality genome of the basidiomycete yeast Dioszegia hungarica PDD-24b-2 isolated from cloud water.</title>
        <authorList>
            <person name="Jarrige D."/>
            <person name="Haridas S."/>
            <person name="Bleykasten-Grosshans C."/>
            <person name="Joly M."/>
            <person name="Nadalig T."/>
            <person name="Sancelme M."/>
            <person name="Vuilleumier S."/>
            <person name="Grigoriev I.V."/>
            <person name="Amato P."/>
            <person name="Bringel F."/>
        </authorList>
    </citation>
    <scope>NUCLEOTIDE SEQUENCE</scope>
    <source>
        <strain evidence="2">PDD-24b-2</strain>
    </source>
</reference>
<organism evidence="2 3">
    <name type="scientific">Dioszegia hungarica</name>
    <dbReference type="NCBI Taxonomy" id="4972"/>
    <lineage>
        <taxon>Eukaryota</taxon>
        <taxon>Fungi</taxon>
        <taxon>Dikarya</taxon>
        <taxon>Basidiomycota</taxon>
        <taxon>Agaricomycotina</taxon>
        <taxon>Tremellomycetes</taxon>
        <taxon>Tremellales</taxon>
        <taxon>Bulleribasidiaceae</taxon>
        <taxon>Dioszegia</taxon>
    </lineage>
</organism>
<dbReference type="EMBL" id="JAKWFO010000003">
    <property type="protein sequence ID" value="KAI9637745.1"/>
    <property type="molecule type" value="Genomic_DNA"/>
</dbReference>